<reference evidence="2" key="2">
    <citation type="submission" date="2025-09" db="UniProtKB">
        <authorList>
            <consortium name="Ensembl"/>
        </authorList>
    </citation>
    <scope>IDENTIFICATION</scope>
</reference>
<keyword evidence="1" id="KW-0067">ATP-binding</keyword>
<keyword evidence="1" id="KW-0963">Cytoplasm</keyword>
<dbReference type="Proteomes" id="UP000233140">
    <property type="component" value="Unassembled WGS sequence"/>
</dbReference>
<evidence type="ECO:0000313" key="2">
    <source>
        <dbReference type="Ensembl" id="ENSMLEP00000005672.1"/>
    </source>
</evidence>
<dbReference type="PANTHER" id="PTHR11937">
    <property type="entry name" value="ACTIN"/>
    <property type="match status" value="1"/>
</dbReference>
<keyword evidence="3" id="KW-1185">Reference proteome</keyword>
<dbReference type="GeneTree" id="ENSGT00940000154556"/>
<comment type="similarity">
    <text evidence="1">Belongs to the actin family. ARP2 subfamily.</text>
</comment>
<evidence type="ECO:0000256" key="1">
    <source>
        <dbReference type="RuleBase" id="RU365080"/>
    </source>
</evidence>
<comment type="subunit">
    <text evidence="1">Component of the Arp2/3 complex.</text>
</comment>
<keyword evidence="1" id="KW-0206">Cytoskeleton</keyword>
<dbReference type="Gene3D" id="3.90.640.10">
    <property type="entry name" value="Actin, Chain A, domain 4"/>
    <property type="match status" value="1"/>
</dbReference>
<reference evidence="2" key="1">
    <citation type="submission" date="2025-08" db="UniProtKB">
        <authorList>
            <consortium name="Ensembl"/>
        </authorList>
    </citation>
    <scope>IDENTIFICATION</scope>
</reference>
<dbReference type="SMART" id="SM00268">
    <property type="entry name" value="ACTIN"/>
    <property type="match status" value="1"/>
</dbReference>
<dbReference type="FunFam" id="3.30.420.40:FF:000502">
    <property type="entry name" value="Actin-Related Proteins"/>
    <property type="match status" value="1"/>
</dbReference>
<dbReference type="STRING" id="9568.ENSMLEP00000005672"/>
<comment type="subcellular location">
    <subcellularLocation>
        <location evidence="1">Cytoplasm</location>
        <location evidence="1">Cytoskeleton</location>
    </subcellularLocation>
</comment>
<name>A0A2K5XQS0_MANLE</name>
<dbReference type="InterPro" id="IPR004000">
    <property type="entry name" value="Actin"/>
</dbReference>
<dbReference type="GO" id="GO:0005885">
    <property type="term" value="C:Arp2/3 protein complex"/>
    <property type="evidence" value="ECO:0007669"/>
    <property type="project" value="UniProtKB-UniRule"/>
</dbReference>
<dbReference type="AlphaFoldDB" id="A0A2K5XQS0"/>
<organism evidence="2 3">
    <name type="scientific">Mandrillus leucophaeus</name>
    <name type="common">Drill</name>
    <name type="synonym">Papio leucophaeus</name>
    <dbReference type="NCBI Taxonomy" id="9568"/>
    <lineage>
        <taxon>Eukaryota</taxon>
        <taxon>Metazoa</taxon>
        <taxon>Chordata</taxon>
        <taxon>Craniata</taxon>
        <taxon>Vertebrata</taxon>
        <taxon>Euteleostomi</taxon>
        <taxon>Mammalia</taxon>
        <taxon>Eutheria</taxon>
        <taxon>Euarchontoglires</taxon>
        <taxon>Primates</taxon>
        <taxon>Haplorrhini</taxon>
        <taxon>Catarrhini</taxon>
        <taxon>Cercopithecidae</taxon>
        <taxon>Cercopithecinae</taxon>
        <taxon>Mandrillus</taxon>
    </lineage>
</organism>
<sequence length="360" mass="40436">MDSQDRKVVVCDDGTGFVKCGCGGSNFPEHIIPALVRRPVIRSTTKVGDIEQGFFSLSKDLMVGDEASELRLMLEVNYPVGNGIVGNWNDMKHLWNYTFGREKLNMDTRNCKLLLTEPAMDPTKTEDCRAVFQCVCSHPDNEGFSVPHLTRRPDIAGRDINRTRLLLLGGYAFNHSADFETQEQKLALETTVLVESYTLPEGHVIKIGRERFEAPEVLFQPHLINVEGAGVAELLFNAIQAADTDTKSESYKYIGFSGGSAMYPVLKGDVEKLSKFKIRIEDPPSRKHIVFLGGAVLADTVKDRDNFWMTQQEYQEKGARVLEKLGVTVGKTPKLVPNIPIMLSFFLYCQSLNSFNFRTW</sequence>
<dbReference type="SUPFAM" id="SSF53067">
    <property type="entry name" value="Actin-like ATPase domain"/>
    <property type="match status" value="2"/>
</dbReference>
<protein>
    <recommendedName>
        <fullName evidence="1">Actin-related protein 2</fullName>
    </recommendedName>
</protein>
<dbReference type="Ensembl" id="ENSMLET00000027030.1">
    <property type="protein sequence ID" value="ENSMLEP00000005672.1"/>
    <property type="gene ID" value="ENSMLEG00000024630.1"/>
</dbReference>
<dbReference type="Pfam" id="PF00022">
    <property type="entry name" value="Actin"/>
    <property type="match status" value="2"/>
</dbReference>
<dbReference type="InterPro" id="IPR043129">
    <property type="entry name" value="ATPase_NBD"/>
</dbReference>
<proteinExistence type="inferred from homology"/>
<dbReference type="GO" id="GO:0005524">
    <property type="term" value="F:ATP binding"/>
    <property type="evidence" value="ECO:0007669"/>
    <property type="project" value="UniProtKB-UniRule"/>
</dbReference>
<dbReference type="Gene3D" id="3.30.420.40">
    <property type="match status" value="3"/>
</dbReference>
<dbReference type="GO" id="GO:0034314">
    <property type="term" value="P:Arp2/3 complex-mediated actin nucleation"/>
    <property type="evidence" value="ECO:0007669"/>
    <property type="project" value="UniProtKB-UniRule"/>
</dbReference>
<keyword evidence="1" id="KW-0009">Actin-binding</keyword>
<comment type="function">
    <text evidence="1">ATP-binding component of the Arp2/3 complex, a multiprotein complex that mediates actin polymerization upon stimulation by nucleation-promoting factor (NPF). The Arp2/3 complex mediates the formation of branched actin networks in the cytoplasm, providing the force for cell motility. Seems to contact the pointed end of the daughter actin filament.</text>
</comment>
<accession>A0A2K5XQS0</accession>
<keyword evidence="1" id="KW-0547">Nucleotide-binding</keyword>
<dbReference type="GO" id="GO:0003779">
    <property type="term" value="F:actin binding"/>
    <property type="evidence" value="ECO:0007669"/>
    <property type="project" value="UniProtKB-KW"/>
</dbReference>
<evidence type="ECO:0000313" key="3">
    <source>
        <dbReference type="Proteomes" id="UP000233140"/>
    </source>
</evidence>